<keyword evidence="2" id="KW-1185">Reference proteome</keyword>
<name>A0ABS8M2W2_9FLAO</name>
<evidence type="ECO:0000313" key="2">
    <source>
        <dbReference type="Proteomes" id="UP001430700"/>
    </source>
</evidence>
<protein>
    <submittedName>
        <fullName evidence="1">Uncharacterized protein</fullName>
    </submittedName>
</protein>
<dbReference type="EMBL" id="JAJJMN010000001">
    <property type="protein sequence ID" value="MCC9018677.1"/>
    <property type="molecule type" value="Genomic_DNA"/>
</dbReference>
<accession>A0ABS8M2W2</accession>
<evidence type="ECO:0000313" key="1">
    <source>
        <dbReference type="EMBL" id="MCC9018677.1"/>
    </source>
</evidence>
<dbReference type="Proteomes" id="UP001430700">
    <property type="component" value="Unassembled WGS sequence"/>
</dbReference>
<gene>
    <name evidence="1" type="ORF">LNQ34_12920</name>
</gene>
<dbReference type="RefSeq" id="WP_230000054.1">
    <property type="nucleotide sequence ID" value="NZ_JAJJMN010000001.1"/>
</dbReference>
<proteinExistence type="predicted"/>
<reference evidence="1" key="1">
    <citation type="submission" date="2021-11" db="EMBL/GenBank/DDBJ databases">
        <title>Description of novel Flavobacterium species.</title>
        <authorList>
            <person name="Saticioglu I.B."/>
            <person name="Ay H."/>
            <person name="Altun S."/>
            <person name="Duman M."/>
        </authorList>
    </citation>
    <scope>NUCLEOTIDE SEQUENCE</scope>
    <source>
        <strain evidence="1">F-126</strain>
    </source>
</reference>
<organism evidence="1 2">
    <name type="scientific">Flavobacterium lipolyticum</name>
    <dbReference type="NCBI Taxonomy" id="2893754"/>
    <lineage>
        <taxon>Bacteria</taxon>
        <taxon>Pseudomonadati</taxon>
        <taxon>Bacteroidota</taxon>
        <taxon>Flavobacteriia</taxon>
        <taxon>Flavobacteriales</taxon>
        <taxon>Flavobacteriaceae</taxon>
        <taxon>Flavobacterium</taxon>
    </lineage>
</organism>
<sequence>MLFEPSCFIKFIEDHDVGVIEYTDNWTDGADVKYHFFNDDLVIDMQHCIHIEVAKHYLKKINAAFLINELENIDCPCSDK</sequence>
<comment type="caution">
    <text evidence="1">The sequence shown here is derived from an EMBL/GenBank/DDBJ whole genome shotgun (WGS) entry which is preliminary data.</text>
</comment>